<proteinExistence type="inferred from homology"/>
<dbReference type="PANTHER" id="PTHR13247">
    <property type="entry name" value="TETRATRICOPEPTIDE REPEAT PROTEIN 11 TPR REPEAT PROTEIN 11"/>
    <property type="match status" value="1"/>
</dbReference>
<name>A0A090L6M9_STRRB</name>
<dbReference type="PIRSF" id="PIRSF008835">
    <property type="entry name" value="TPR_repeat_11_Fis1"/>
    <property type="match status" value="1"/>
</dbReference>
<dbReference type="AlphaFoldDB" id="A0A090L6M9"/>
<dbReference type="PANTHER" id="PTHR13247:SF0">
    <property type="entry name" value="MITOCHONDRIAL FISSION 1 PROTEIN"/>
    <property type="match status" value="1"/>
</dbReference>
<evidence type="ECO:0000313" key="13">
    <source>
        <dbReference type="WormBase" id="SRAE_1000200600"/>
    </source>
</evidence>
<keyword evidence="11" id="KW-1185">Reference proteome</keyword>
<dbReference type="Gene3D" id="1.25.40.10">
    <property type="entry name" value="Tetratricopeptide repeat domain"/>
    <property type="match status" value="1"/>
</dbReference>
<evidence type="ECO:0000256" key="6">
    <source>
        <dbReference type="ARBA" id="ARBA00023128"/>
    </source>
</evidence>
<evidence type="ECO:0000256" key="3">
    <source>
        <dbReference type="ARBA" id="ARBA00022692"/>
    </source>
</evidence>
<evidence type="ECO:0000256" key="7">
    <source>
        <dbReference type="ARBA" id="ARBA00023136"/>
    </source>
</evidence>
<accession>A0A090L6M9</accession>
<comment type="function">
    <text evidence="8">Involved in the fragmentation of the mitochondrial network and its perinuclear clustering.</text>
</comment>
<dbReference type="GO" id="GO:0005778">
    <property type="term" value="C:peroxisomal membrane"/>
    <property type="evidence" value="ECO:0007669"/>
    <property type="project" value="TreeGrafter"/>
</dbReference>
<reference evidence="12" key="2">
    <citation type="submission" date="2020-12" db="UniProtKB">
        <authorList>
            <consortium name="WormBaseParasite"/>
        </authorList>
    </citation>
    <scope>IDENTIFICATION</scope>
</reference>
<keyword evidence="7 8" id="KW-0472">Membrane</keyword>
<evidence type="ECO:0000256" key="2">
    <source>
        <dbReference type="ARBA" id="ARBA00008937"/>
    </source>
</evidence>
<keyword evidence="6 8" id="KW-0496">Mitochondrion</keyword>
<dbReference type="GO" id="GO:0005741">
    <property type="term" value="C:mitochondrial outer membrane"/>
    <property type="evidence" value="ECO:0007669"/>
    <property type="project" value="UniProtKB-SubCell"/>
</dbReference>
<evidence type="ECO:0000256" key="1">
    <source>
        <dbReference type="ARBA" id="ARBA00004572"/>
    </source>
</evidence>
<dbReference type="SUPFAM" id="SSF48452">
    <property type="entry name" value="TPR-like"/>
    <property type="match status" value="1"/>
</dbReference>
<evidence type="ECO:0000256" key="5">
    <source>
        <dbReference type="ARBA" id="ARBA00022989"/>
    </source>
</evidence>
<dbReference type="STRING" id="34506.A0A090L6M9"/>
<organism evidence="10">
    <name type="scientific">Strongyloides ratti</name>
    <name type="common">Parasitic roundworm</name>
    <dbReference type="NCBI Taxonomy" id="34506"/>
    <lineage>
        <taxon>Eukaryota</taxon>
        <taxon>Metazoa</taxon>
        <taxon>Ecdysozoa</taxon>
        <taxon>Nematoda</taxon>
        <taxon>Chromadorea</taxon>
        <taxon>Rhabditida</taxon>
        <taxon>Tylenchina</taxon>
        <taxon>Panagrolaimomorpha</taxon>
        <taxon>Strongyloidoidea</taxon>
        <taxon>Strongyloididae</taxon>
        <taxon>Strongyloides</taxon>
    </lineage>
</organism>
<keyword evidence="4 8" id="KW-1000">Mitochondrion outer membrane</keyword>
<dbReference type="Proteomes" id="UP000035682">
    <property type="component" value="Unplaced"/>
</dbReference>
<comment type="similarity">
    <text evidence="2 8">Belongs to the FIS1 family.</text>
</comment>
<gene>
    <name evidence="10 12 13" type="ORF">SRAE_1000200600</name>
</gene>
<dbReference type="InterPro" id="IPR016543">
    <property type="entry name" value="Fis1"/>
</dbReference>
<dbReference type="RefSeq" id="XP_024502949.1">
    <property type="nucleotide sequence ID" value="XM_024649032.1"/>
</dbReference>
<dbReference type="OrthoDB" id="421154at2759"/>
<evidence type="ECO:0000313" key="11">
    <source>
        <dbReference type="Proteomes" id="UP000035682"/>
    </source>
</evidence>
<keyword evidence="3 9" id="KW-0812">Transmembrane</keyword>
<dbReference type="GO" id="GO:0043653">
    <property type="term" value="P:mitochondrial fragmentation involved in apoptotic process"/>
    <property type="evidence" value="ECO:0007669"/>
    <property type="project" value="TreeGrafter"/>
</dbReference>
<reference evidence="10 11" key="1">
    <citation type="submission" date="2014-09" db="EMBL/GenBank/DDBJ databases">
        <authorList>
            <person name="Martin A.A."/>
        </authorList>
    </citation>
    <scope>NUCLEOTIDE SEQUENCE</scope>
    <source>
        <strain evidence="11">ED321</strain>
        <strain evidence="10">ED321 Heterogonic</strain>
    </source>
</reference>
<evidence type="ECO:0000256" key="4">
    <source>
        <dbReference type="ARBA" id="ARBA00022787"/>
    </source>
</evidence>
<dbReference type="OMA" id="LQIAPDW"/>
<dbReference type="WormBase" id="SRAE_1000200600">
    <property type="protein sequence ID" value="SRP02498"/>
    <property type="gene ID" value="WBGene00258618"/>
</dbReference>
<dbReference type="GO" id="GO:0000422">
    <property type="term" value="P:autophagy of mitochondrion"/>
    <property type="evidence" value="ECO:0007669"/>
    <property type="project" value="TreeGrafter"/>
</dbReference>
<dbReference type="GO" id="GO:0000266">
    <property type="term" value="P:mitochondrial fission"/>
    <property type="evidence" value="ECO:0007669"/>
    <property type="project" value="UniProtKB-UniRule"/>
</dbReference>
<dbReference type="Pfam" id="PF14853">
    <property type="entry name" value="Fis1_TPR_C"/>
    <property type="match status" value="1"/>
</dbReference>
<dbReference type="InterPro" id="IPR033745">
    <property type="entry name" value="Fis1_cytosol"/>
</dbReference>
<sequence>MDIGHVIDEQIPQEQLQHFRKTYMDELSYGEVTSNSKFNYAHALLRSNKKDVKSGIVLLEEFLEKNEEDIPKRDIIYFLAIGYARLTEYDRAMAYVDLLLKVEENNRQALDLKECIEKRMRNSGLWGAAIIGAGVIGIAGLTLTAVLSGKK</sequence>
<evidence type="ECO:0000313" key="12">
    <source>
        <dbReference type="WBParaSite" id="SRAE_1000200600.1"/>
    </source>
</evidence>
<dbReference type="GO" id="GO:0016559">
    <property type="term" value="P:peroxisome fission"/>
    <property type="evidence" value="ECO:0007669"/>
    <property type="project" value="TreeGrafter"/>
</dbReference>
<evidence type="ECO:0000313" key="10">
    <source>
        <dbReference type="EMBL" id="CEF63748.1"/>
    </source>
</evidence>
<evidence type="ECO:0000256" key="8">
    <source>
        <dbReference type="PIRNR" id="PIRNR008835"/>
    </source>
</evidence>
<dbReference type="CDD" id="cd12212">
    <property type="entry name" value="Fis1"/>
    <property type="match status" value="1"/>
</dbReference>
<dbReference type="EMBL" id="LN609528">
    <property type="protein sequence ID" value="CEF63748.1"/>
    <property type="molecule type" value="Genomic_DNA"/>
</dbReference>
<comment type="subcellular location">
    <subcellularLocation>
        <location evidence="1">Mitochondrion outer membrane</location>
        <topology evidence="1">Single-pass membrane protein</topology>
    </subcellularLocation>
</comment>
<dbReference type="GeneID" id="36376113"/>
<protein>
    <recommendedName>
        <fullName evidence="8">Mitochondrial fission 1 protein</fullName>
    </recommendedName>
</protein>
<dbReference type="InterPro" id="IPR011990">
    <property type="entry name" value="TPR-like_helical_dom_sf"/>
</dbReference>
<dbReference type="WBParaSite" id="SRAE_1000200600.1">
    <property type="protein sequence ID" value="SRAE_1000200600.1"/>
    <property type="gene ID" value="WBGene00258618"/>
</dbReference>
<dbReference type="InterPro" id="IPR028058">
    <property type="entry name" value="Fis1_TPR_N"/>
</dbReference>
<dbReference type="InterPro" id="IPR028061">
    <property type="entry name" value="Fis1_TPR_C"/>
</dbReference>
<keyword evidence="5 9" id="KW-1133">Transmembrane helix</keyword>
<dbReference type="Pfam" id="PF14852">
    <property type="entry name" value="Fis1_TPR_N"/>
    <property type="match status" value="1"/>
</dbReference>
<dbReference type="CTD" id="36376113"/>
<feature type="transmembrane region" description="Helical" evidence="9">
    <location>
        <begin position="125"/>
        <end position="147"/>
    </location>
</feature>
<evidence type="ECO:0000256" key="9">
    <source>
        <dbReference type="SAM" id="Phobius"/>
    </source>
</evidence>
<comment type="domain">
    <text evidence="8">The C-terminus is required for mitochondrial localization, while the N-terminus is necessary for mitochondrial fission.</text>
</comment>